<reference evidence="3 4" key="1">
    <citation type="submission" date="2024-03" db="EMBL/GenBank/DDBJ databases">
        <title>First Report of Pectobacterium brasiliscabiei causing potato scab in china.</title>
        <authorList>
            <person name="Handique U."/>
        </authorList>
    </citation>
    <scope>NUCLEOTIDE SEQUENCE [LARGE SCALE GENOMIC DNA]</scope>
    <source>
        <strain evidence="3 4">ZRIMU1503</strain>
    </source>
</reference>
<evidence type="ECO:0000313" key="4">
    <source>
        <dbReference type="Proteomes" id="UP001365781"/>
    </source>
</evidence>
<evidence type="ECO:0000313" key="2">
    <source>
        <dbReference type="EMBL" id="MEI5610863.1"/>
    </source>
</evidence>
<dbReference type="Proteomes" id="UP001365781">
    <property type="component" value="Unassembled WGS sequence"/>
</dbReference>
<accession>A0ABU8GCQ8</accession>
<evidence type="ECO:0000313" key="3">
    <source>
        <dbReference type="EMBL" id="MEI5610977.1"/>
    </source>
</evidence>
<dbReference type="Pfam" id="PF05610">
    <property type="entry name" value="DUF779"/>
    <property type="match status" value="1"/>
</dbReference>
<dbReference type="EMBL" id="JBBAYM010000010">
    <property type="protein sequence ID" value="MEI5610863.1"/>
    <property type="molecule type" value="Genomic_DNA"/>
</dbReference>
<proteinExistence type="predicted"/>
<sequence length="140" mass="14980">MPATVEYGTVGRVTATRAARRAIAALRAARGGPVMFVQSGGCCDGSDPMCFPAGEFTVGDGDMLVGVVVGCTFHMDADRYEALGRPLFVLDVEPGTPGGFSLPAGEGRRFVTRVEEPRSEVGGQRDTQYLDVQLRERKRP</sequence>
<protein>
    <submittedName>
        <fullName evidence="3">DUF779 domain-containing protein</fullName>
    </submittedName>
</protein>
<keyword evidence="4" id="KW-1185">Reference proteome</keyword>
<dbReference type="EMBL" id="JBBAYM010000010">
    <property type="protein sequence ID" value="MEI5610977.1"/>
    <property type="molecule type" value="Genomic_DNA"/>
</dbReference>
<organism evidence="3 4">
    <name type="scientific">Streptomyces brasiliscabiei</name>
    <dbReference type="NCBI Taxonomy" id="2736302"/>
    <lineage>
        <taxon>Bacteria</taxon>
        <taxon>Bacillati</taxon>
        <taxon>Actinomycetota</taxon>
        <taxon>Actinomycetes</taxon>
        <taxon>Kitasatosporales</taxon>
        <taxon>Streptomycetaceae</taxon>
        <taxon>Streptomyces</taxon>
    </lineage>
</organism>
<dbReference type="InterPro" id="IPR008497">
    <property type="entry name" value="DUF779"/>
</dbReference>
<name>A0ABU8GCQ8_9ACTN</name>
<evidence type="ECO:0000256" key="1">
    <source>
        <dbReference type="SAM" id="MobiDB-lite"/>
    </source>
</evidence>
<gene>
    <name evidence="2" type="ORF">WB403_16995</name>
    <name evidence="3" type="ORF">WB403_17580</name>
</gene>
<comment type="caution">
    <text evidence="3">The sequence shown here is derived from an EMBL/GenBank/DDBJ whole genome shotgun (WGS) entry which is preliminary data.</text>
</comment>
<feature type="region of interest" description="Disordered" evidence="1">
    <location>
        <begin position="115"/>
        <end position="140"/>
    </location>
</feature>
<dbReference type="RefSeq" id="WP_336541407.1">
    <property type="nucleotide sequence ID" value="NZ_JBBAYL010000017.1"/>
</dbReference>